<name>M1DK58_SOLTU</name>
<keyword evidence="3" id="KW-1185">Reference proteome</keyword>
<dbReference type="AlphaFoldDB" id="M1DK58"/>
<feature type="compositionally biased region" description="Polar residues" evidence="1">
    <location>
        <begin position="103"/>
        <end position="113"/>
    </location>
</feature>
<evidence type="ECO:0000313" key="2">
    <source>
        <dbReference type="EnsemblPlants" id="PGSC0003DMT400090330"/>
    </source>
</evidence>
<feature type="compositionally biased region" description="Polar residues" evidence="1">
    <location>
        <begin position="69"/>
        <end position="80"/>
    </location>
</feature>
<reference evidence="3" key="1">
    <citation type="journal article" date="2011" name="Nature">
        <title>Genome sequence and analysis of the tuber crop potato.</title>
        <authorList>
            <consortium name="The Potato Genome Sequencing Consortium"/>
        </authorList>
    </citation>
    <scope>NUCLEOTIDE SEQUENCE [LARGE SCALE GENOMIC DNA]</scope>
    <source>
        <strain evidence="3">cv. DM1-3 516 R44</strain>
    </source>
</reference>
<reference evidence="2" key="2">
    <citation type="submission" date="2015-06" db="UniProtKB">
        <authorList>
            <consortium name="EnsemblPlants"/>
        </authorList>
    </citation>
    <scope>IDENTIFICATION</scope>
    <source>
        <strain evidence="2">DM1-3 516 R44</strain>
    </source>
</reference>
<dbReference type="EnsemblPlants" id="PGSC0003DMT400090330">
    <property type="protein sequence ID" value="PGSC0003DMT400090330"/>
    <property type="gene ID" value="PGSC0003DMG400039901"/>
</dbReference>
<dbReference type="PaxDb" id="4113-PGSC0003DMT400090330"/>
<dbReference type="Proteomes" id="UP000011115">
    <property type="component" value="Unassembled WGS sequence"/>
</dbReference>
<accession>M1DK58</accession>
<dbReference type="InParanoid" id="M1DK58"/>
<dbReference type="HOGENOM" id="CLU_2137992_0_0_1"/>
<evidence type="ECO:0000313" key="3">
    <source>
        <dbReference type="Proteomes" id="UP000011115"/>
    </source>
</evidence>
<sequence length="113" mass="12952">MNPLKFSGSKVTKDPKNFVKELQKVFKVMRVADAKHVELALYNLKVERQGRVKNKRAKTSNHDSDQQKTRNVNRSSFQQRSPGRAPSSANAPAPKNINDFRNKNSQNFRAWPT</sequence>
<organism evidence="2 3">
    <name type="scientific">Solanum tuberosum</name>
    <name type="common">Potato</name>
    <dbReference type="NCBI Taxonomy" id="4113"/>
    <lineage>
        <taxon>Eukaryota</taxon>
        <taxon>Viridiplantae</taxon>
        <taxon>Streptophyta</taxon>
        <taxon>Embryophyta</taxon>
        <taxon>Tracheophyta</taxon>
        <taxon>Spermatophyta</taxon>
        <taxon>Magnoliopsida</taxon>
        <taxon>eudicotyledons</taxon>
        <taxon>Gunneridae</taxon>
        <taxon>Pentapetalae</taxon>
        <taxon>asterids</taxon>
        <taxon>lamiids</taxon>
        <taxon>Solanales</taxon>
        <taxon>Solanaceae</taxon>
        <taxon>Solanoideae</taxon>
        <taxon>Solaneae</taxon>
        <taxon>Solanum</taxon>
    </lineage>
</organism>
<protein>
    <submittedName>
        <fullName evidence="2">Polyprotein</fullName>
    </submittedName>
</protein>
<feature type="region of interest" description="Disordered" evidence="1">
    <location>
        <begin position="46"/>
        <end position="113"/>
    </location>
</feature>
<proteinExistence type="predicted"/>
<evidence type="ECO:0000256" key="1">
    <source>
        <dbReference type="SAM" id="MobiDB-lite"/>
    </source>
</evidence>
<dbReference type="Gramene" id="PGSC0003DMT400090330">
    <property type="protein sequence ID" value="PGSC0003DMT400090330"/>
    <property type="gene ID" value="PGSC0003DMG400039901"/>
</dbReference>
<feature type="compositionally biased region" description="Low complexity" evidence="1">
    <location>
        <begin position="81"/>
        <end position="94"/>
    </location>
</feature>